<dbReference type="InterPro" id="IPR005999">
    <property type="entry name" value="Glycerol_kin"/>
</dbReference>
<feature type="binding site" evidence="9">
    <location>
        <position position="15"/>
    </location>
    <ligand>
        <name>ADP</name>
        <dbReference type="ChEBI" id="CHEBI:456216"/>
    </ligand>
</feature>
<feature type="binding site" evidence="9">
    <location>
        <position position="11"/>
    </location>
    <ligand>
        <name>ADP</name>
        <dbReference type="ChEBI" id="CHEBI:456216"/>
    </ligand>
</feature>
<feature type="domain" description="Carbohydrate kinase FGGY C-terminal" evidence="12">
    <location>
        <begin position="257"/>
        <end position="445"/>
    </location>
</feature>
<dbReference type="Proteomes" id="UP000627446">
    <property type="component" value="Unassembled WGS sequence"/>
</dbReference>
<dbReference type="EC" id="2.7.1.30" evidence="9"/>
<comment type="pathway">
    <text evidence="1 9">Polyol metabolism; glycerol degradation via glycerol kinase pathway; sn-glycerol 3-phosphate from glycerol: step 1/1.</text>
</comment>
<dbReference type="FunFam" id="3.30.420.40:FF:000008">
    <property type="entry name" value="Glycerol kinase"/>
    <property type="match status" value="1"/>
</dbReference>
<feature type="binding site" evidence="9">
    <location>
        <position position="241"/>
    </location>
    <ligand>
        <name>glycerol</name>
        <dbReference type="ChEBI" id="CHEBI:17754"/>
    </ligand>
</feature>
<feature type="binding site" evidence="9">
    <location>
        <position position="240"/>
    </location>
    <ligand>
        <name>sn-glycerol 3-phosphate</name>
        <dbReference type="ChEBI" id="CHEBI:57597"/>
    </ligand>
</feature>
<feature type="binding site" evidence="9">
    <location>
        <position position="81"/>
    </location>
    <ligand>
        <name>sn-glycerol 3-phosphate</name>
        <dbReference type="ChEBI" id="CHEBI:57597"/>
    </ligand>
</feature>
<reference evidence="13" key="1">
    <citation type="submission" date="2020-08" db="EMBL/GenBank/DDBJ databases">
        <title>Novel species isolated from subtropical streams in China.</title>
        <authorList>
            <person name="Lu H."/>
        </authorList>
    </citation>
    <scope>NUCLEOTIDE SEQUENCE</scope>
    <source>
        <strain evidence="13">LX22W</strain>
    </source>
</reference>
<dbReference type="PROSITE" id="PS00933">
    <property type="entry name" value="FGGY_KINASES_1"/>
    <property type="match status" value="1"/>
</dbReference>
<dbReference type="InterPro" id="IPR018485">
    <property type="entry name" value="FGGY_C"/>
</dbReference>
<accession>A0A923HZ93</accession>
<comment type="catalytic activity">
    <reaction evidence="8 9">
        <text>glycerol + ATP = sn-glycerol 3-phosphate + ADP + H(+)</text>
        <dbReference type="Rhea" id="RHEA:21644"/>
        <dbReference type="ChEBI" id="CHEBI:15378"/>
        <dbReference type="ChEBI" id="CHEBI:17754"/>
        <dbReference type="ChEBI" id="CHEBI:30616"/>
        <dbReference type="ChEBI" id="CHEBI:57597"/>
        <dbReference type="ChEBI" id="CHEBI:456216"/>
        <dbReference type="EC" id="2.7.1.30"/>
    </reaction>
</comment>
<feature type="binding site" evidence="9">
    <location>
        <position position="82"/>
    </location>
    <ligand>
        <name>sn-glycerol 3-phosphate</name>
        <dbReference type="ChEBI" id="CHEBI:57597"/>
    </ligand>
</feature>
<organism evidence="13 14">
    <name type="scientific">Undibacterium nitidum</name>
    <dbReference type="NCBI Taxonomy" id="2762298"/>
    <lineage>
        <taxon>Bacteria</taxon>
        <taxon>Pseudomonadati</taxon>
        <taxon>Pseudomonadota</taxon>
        <taxon>Betaproteobacteria</taxon>
        <taxon>Burkholderiales</taxon>
        <taxon>Oxalobacteraceae</taxon>
        <taxon>Undibacterium</taxon>
    </lineage>
</organism>
<evidence type="ECO:0000256" key="9">
    <source>
        <dbReference type="HAMAP-Rule" id="MF_00186"/>
    </source>
</evidence>
<feature type="binding site" evidence="9">
    <location>
        <position position="309"/>
    </location>
    <ligand>
        <name>ATP</name>
        <dbReference type="ChEBI" id="CHEBI:30616"/>
    </ligand>
</feature>
<comment type="activity regulation">
    <text evidence="9">Inhibited by fructose 1,6-bisphosphate (FBP).</text>
</comment>
<keyword evidence="3 9" id="KW-0808">Transferase</keyword>
<dbReference type="Pfam" id="PF00370">
    <property type="entry name" value="FGGY_N"/>
    <property type="match status" value="1"/>
</dbReference>
<dbReference type="GO" id="GO:0004370">
    <property type="term" value="F:glycerol kinase activity"/>
    <property type="evidence" value="ECO:0007669"/>
    <property type="project" value="UniProtKB-UniRule"/>
</dbReference>
<proteinExistence type="inferred from homology"/>
<dbReference type="PIRSF" id="PIRSF000538">
    <property type="entry name" value="GlpK"/>
    <property type="match status" value="1"/>
</dbReference>
<feature type="binding site" evidence="9">
    <location>
        <position position="133"/>
    </location>
    <ligand>
        <name>sn-glycerol 3-phosphate</name>
        <dbReference type="ChEBI" id="CHEBI:57597"/>
    </ligand>
</feature>
<feature type="binding site" evidence="9">
    <location>
        <position position="81"/>
    </location>
    <ligand>
        <name>glycerol</name>
        <dbReference type="ChEBI" id="CHEBI:17754"/>
    </ligand>
</feature>
<dbReference type="InterPro" id="IPR018484">
    <property type="entry name" value="FGGY_N"/>
</dbReference>
<feature type="binding site" evidence="9">
    <location>
        <position position="11"/>
    </location>
    <ligand>
        <name>ATP</name>
        <dbReference type="ChEBI" id="CHEBI:30616"/>
    </ligand>
</feature>
<evidence type="ECO:0000256" key="7">
    <source>
        <dbReference type="ARBA" id="ARBA00022840"/>
    </source>
</evidence>
<dbReference type="GO" id="GO:0019563">
    <property type="term" value="P:glycerol catabolic process"/>
    <property type="evidence" value="ECO:0007669"/>
    <property type="project" value="UniProtKB-UniRule"/>
</dbReference>
<feature type="binding site" evidence="9">
    <location>
        <position position="410"/>
    </location>
    <ligand>
        <name>ADP</name>
        <dbReference type="ChEBI" id="CHEBI:456216"/>
    </ligand>
</feature>
<feature type="binding site" evidence="9">
    <location>
        <position position="133"/>
    </location>
    <ligand>
        <name>glycerol</name>
        <dbReference type="ChEBI" id="CHEBI:17754"/>
    </ligand>
</feature>
<evidence type="ECO:0000256" key="2">
    <source>
        <dbReference type="ARBA" id="ARBA00009156"/>
    </source>
</evidence>
<comment type="caution">
    <text evidence="13">The sequence shown here is derived from an EMBL/GenBank/DDBJ whole genome shotgun (WGS) entry which is preliminary data.</text>
</comment>
<keyword evidence="7 9" id="KW-0067">ATP-binding</keyword>
<evidence type="ECO:0000256" key="6">
    <source>
        <dbReference type="ARBA" id="ARBA00022798"/>
    </source>
</evidence>
<dbReference type="GO" id="GO:0006072">
    <property type="term" value="P:glycerol-3-phosphate metabolic process"/>
    <property type="evidence" value="ECO:0007669"/>
    <property type="project" value="InterPro"/>
</dbReference>
<feature type="binding site" evidence="9">
    <location>
        <position position="12"/>
    </location>
    <ligand>
        <name>ATP</name>
        <dbReference type="ChEBI" id="CHEBI:30616"/>
    </ligand>
</feature>
<evidence type="ECO:0000259" key="12">
    <source>
        <dbReference type="Pfam" id="PF02782"/>
    </source>
</evidence>
<keyword evidence="5 9" id="KW-0418">Kinase</keyword>
<comment type="function">
    <text evidence="9">Key enzyme in the regulation of glycerol uptake and metabolism. Catalyzes the phosphorylation of glycerol to yield sn-glycerol 3-phosphate.</text>
</comment>
<keyword evidence="14" id="KW-1185">Reference proteome</keyword>
<feature type="binding site" evidence="9">
    <location>
        <position position="262"/>
    </location>
    <ligand>
        <name>ATP</name>
        <dbReference type="ChEBI" id="CHEBI:30616"/>
    </ligand>
</feature>
<keyword evidence="4 9" id="KW-0547">Nucleotide-binding</keyword>
<evidence type="ECO:0000256" key="1">
    <source>
        <dbReference type="ARBA" id="ARBA00005190"/>
    </source>
</evidence>
<dbReference type="GO" id="GO:0005524">
    <property type="term" value="F:ATP binding"/>
    <property type="evidence" value="ECO:0007669"/>
    <property type="project" value="UniProtKB-UniRule"/>
</dbReference>
<dbReference type="InterPro" id="IPR043129">
    <property type="entry name" value="ATPase_NBD"/>
</dbReference>
<evidence type="ECO:0000256" key="8">
    <source>
        <dbReference type="ARBA" id="ARBA00052101"/>
    </source>
</evidence>
<feature type="binding site" evidence="9">
    <location>
        <position position="406"/>
    </location>
    <ligand>
        <name>ADP</name>
        <dbReference type="ChEBI" id="CHEBI:456216"/>
    </ligand>
</feature>
<feature type="binding site" evidence="9">
    <location>
        <position position="13"/>
    </location>
    <ligand>
        <name>ATP</name>
        <dbReference type="ChEBI" id="CHEBI:30616"/>
    </ligand>
</feature>
<evidence type="ECO:0000259" key="11">
    <source>
        <dbReference type="Pfam" id="PF00370"/>
    </source>
</evidence>
<evidence type="ECO:0000256" key="10">
    <source>
        <dbReference type="RuleBase" id="RU003733"/>
    </source>
</evidence>
<name>A0A923HZ93_9BURK</name>
<feature type="binding site" evidence="9">
    <location>
        <position position="11"/>
    </location>
    <ligand>
        <name>sn-glycerol 3-phosphate</name>
        <dbReference type="ChEBI" id="CHEBI:57597"/>
    </ligand>
</feature>
<dbReference type="InterPro" id="IPR018483">
    <property type="entry name" value="Carb_kinase_FGGY_CS"/>
</dbReference>
<dbReference type="Pfam" id="PF02782">
    <property type="entry name" value="FGGY_C"/>
    <property type="match status" value="1"/>
</dbReference>
<gene>
    <name evidence="9 13" type="primary">glpK</name>
    <name evidence="13" type="ORF">H8K36_16380</name>
</gene>
<feature type="binding site" evidence="9">
    <location>
        <position position="262"/>
    </location>
    <ligand>
        <name>ADP</name>
        <dbReference type="ChEBI" id="CHEBI:456216"/>
    </ligand>
</feature>
<dbReference type="Gene3D" id="3.30.420.40">
    <property type="match status" value="2"/>
</dbReference>
<feature type="binding site" evidence="9">
    <location>
        <position position="240"/>
    </location>
    <ligand>
        <name>glycerol</name>
        <dbReference type="ChEBI" id="CHEBI:17754"/>
    </ligand>
</feature>
<feature type="binding site" evidence="9">
    <location>
        <position position="305"/>
    </location>
    <ligand>
        <name>ATP</name>
        <dbReference type="ChEBI" id="CHEBI:30616"/>
    </ligand>
</feature>
<comment type="similarity">
    <text evidence="2 9 10">Belongs to the FGGY kinase family.</text>
</comment>
<dbReference type="GO" id="GO:0005829">
    <property type="term" value="C:cytosol"/>
    <property type="evidence" value="ECO:0007669"/>
    <property type="project" value="UniProtKB-ARBA"/>
</dbReference>
<dbReference type="HAMAP" id="MF_00186">
    <property type="entry name" value="Glycerol_kin"/>
    <property type="match status" value="1"/>
</dbReference>
<evidence type="ECO:0000256" key="4">
    <source>
        <dbReference type="ARBA" id="ARBA00022741"/>
    </source>
</evidence>
<dbReference type="FunFam" id="3.30.420.40:FF:000007">
    <property type="entry name" value="Glycerol kinase"/>
    <property type="match status" value="1"/>
</dbReference>
<dbReference type="NCBIfam" id="TIGR01311">
    <property type="entry name" value="glycerol_kin"/>
    <property type="match status" value="1"/>
</dbReference>
<protein>
    <recommendedName>
        <fullName evidence="9">Glycerol kinase</fullName>
        <ecNumber evidence="9">2.7.1.30</ecNumber>
    </recommendedName>
    <alternativeName>
        <fullName evidence="9">ATP:glycerol 3-phosphotransferase</fullName>
    </alternativeName>
    <alternativeName>
        <fullName evidence="9">Glycerokinase</fullName>
        <shortName evidence="9">GK</shortName>
    </alternativeName>
</protein>
<dbReference type="CDD" id="cd07786">
    <property type="entry name" value="FGGY_EcGK_like"/>
    <property type="match status" value="1"/>
</dbReference>
<dbReference type="RefSeq" id="WP_186917587.1">
    <property type="nucleotide sequence ID" value="NZ_JACOFZ010000008.1"/>
</dbReference>
<dbReference type="NCBIfam" id="NF000756">
    <property type="entry name" value="PRK00047.1"/>
    <property type="match status" value="1"/>
</dbReference>
<feature type="domain" description="Carbohydrate kinase FGGY N-terminal" evidence="11">
    <location>
        <begin position="3"/>
        <end position="247"/>
    </location>
</feature>
<dbReference type="PANTHER" id="PTHR10196">
    <property type="entry name" value="SUGAR KINASE"/>
    <property type="match status" value="1"/>
</dbReference>
<evidence type="ECO:0000313" key="13">
    <source>
        <dbReference type="EMBL" id="MBC3882971.1"/>
    </source>
</evidence>
<dbReference type="SUPFAM" id="SSF53067">
    <property type="entry name" value="Actin-like ATPase domain"/>
    <property type="match status" value="2"/>
</dbReference>
<sequence>MTYLLALDQGTSSSRSILFDRLGNIVCSAQQEFPQYFPQASWVEHQAEEIWQSQLHTIEIVLKRSGITAHQIAALGITNQRETCIVWNRKTGEPIYPAIVWQDRRTAAFCENLREAGHSRLIQEKTGLVIDPYFSASKLRWILDHVPLARQQAQEGQLAFGTVDSWLAYKLSEKKLHVSDVTNASRTMLWNIHSNQWDQELLALLDIPASLLPEVYPSSHLFGTCSLFGHPISIGSIVGDQQAALFGQACFSAGMAKNTYGTGCFLLAHTGDTCQSSQHGLISTSAAQINHTKQFALEGSVFIGGAVVQWLRDQMHFIEQSNEIEKLTAEVPDADGVIFVPAFSGLGAPYWDANAKGAIFGLHRGTTRAHIARAAVEAIAFQTAELLLAMQNDQRGQMKELRVDGGASANNALLQLQADLLGIPVIRPKITETTALGASYLAGISVGLLSNLEECSALWQEDCRFNPAISSEQAKLRLSEWKSAVQRLL</sequence>
<dbReference type="PANTHER" id="PTHR10196:SF69">
    <property type="entry name" value="GLYCEROL KINASE"/>
    <property type="match status" value="1"/>
</dbReference>
<evidence type="ECO:0000256" key="3">
    <source>
        <dbReference type="ARBA" id="ARBA00022679"/>
    </source>
</evidence>
<dbReference type="AlphaFoldDB" id="A0A923HZ93"/>
<dbReference type="EMBL" id="JACOFZ010000008">
    <property type="protein sequence ID" value="MBC3882971.1"/>
    <property type="molecule type" value="Genomic_DNA"/>
</dbReference>
<feature type="binding site" evidence="9">
    <location>
        <position position="406"/>
    </location>
    <ligand>
        <name>ATP</name>
        <dbReference type="ChEBI" id="CHEBI:30616"/>
    </ligand>
</feature>
<feature type="binding site" evidence="9">
    <location>
        <position position="82"/>
    </location>
    <ligand>
        <name>glycerol</name>
        <dbReference type="ChEBI" id="CHEBI:17754"/>
    </ligand>
</feature>
<dbReference type="PROSITE" id="PS00445">
    <property type="entry name" value="FGGY_KINASES_2"/>
    <property type="match status" value="1"/>
</dbReference>
<evidence type="ECO:0000256" key="5">
    <source>
        <dbReference type="ARBA" id="ARBA00022777"/>
    </source>
</evidence>
<feature type="binding site" evidence="9">
    <location>
        <position position="305"/>
    </location>
    <ligand>
        <name>ADP</name>
        <dbReference type="ChEBI" id="CHEBI:456216"/>
    </ligand>
</feature>
<keyword evidence="6 9" id="KW-0319">Glycerol metabolism</keyword>
<dbReference type="InterPro" id="IPR000577">
    <property type="entry name" value="Carb_kinase_FGGY"/>
</dbReference>
<evidence type="ECO:0000313" key="14">
    <source>
        <dbReference type="Proteomes" id="UP000627446"/>
    </source>
</evidence>